<dbReference type="EMBL" id="BAABCT010000005">
    <property type="protein sequence ID" value="GAA4074121.1"/>
    <property type="molecule type" value="Genomic_DNA"/>
</dbReference>
<gene>
    <name evidence="1" type="ORF">GCM10022389_19580</name>
</gene>
<sequence length="250" mass="27796">MAKFEGIFDIEGTLKGMTFYKTAEGIRIRTKGGISKKRIMNDPAFARTRENGAEFSHSAKMSQLLRHSVSTLVDHAKDSRTSSRLNQIMSRIKNMDTVNVRGERTVQEGLNNPVGIQELTGFDFNKHSTLSSVLKKSYVFSAADGKLTLTDFINGKHLQLPPGVSKIGFRLGASSIDFSGQSYEFVESPQELMNVELYIPTTFTLTLPSIPSGGGLLCFFFLIEFYQEINGVDYPLKNKQFNVLNMIAAS</sequence>
<protein>
    <submittedName>
        <fullName evidence="1">Uncharacterized protein</fullName>
    </submittedName>
</protein>
<keyword evidence="2" id="KW-1185">Reference proteome</keyword>
<dbReference type="RefSeq" id="WP_344816528.1">
    <property type="nucleotide sequence ID" value="NZ_BAABCT010000005.1"/>
</dbReference>
<reference evidence="2" key="1">
    <citation type="journal article" date="2019" name="Int. J. Syst. Evol. Microbiol.">
        <title>The Global Catalogue of Microorganisms (GCM) 10K type strain sequencing project: providing services to taxonomists for standard genome sequencing and annotation.</title>
        <authorList>
            <consortium name="The Broad Institute Genomics Platform"/>
            <consortium name="The Broad Institute Genome Sequencing Center for Infectious Disease"/>
            <person name="Wu L."/>
            <person name="Ma J."/>
        </authorList>
    </citation>
    <scope>NUCLEOTIDE SEQUENCE [LARGE SCALE GENOMIC DNA]</scope>
    <source>
        <strain evidence="2">JCM 17069</strain>
    </source>
</reference>
<evidence type="ECO:0000313" key="1">
    <source>
        <dbReference type="EMBL" id="GAA4074121.1"/>
    </source>
</evidence>
<proteinExistence type="predicted"/>
<accession>A0ABP7VV40</accession>
<name>A0ABP7VV40_9FLAO</name>
<comment type="caution">
    <text evidence="1">The sequence shown here is derived from an EMBL/GenBank/DDBJ whole genome shotgun (WGS) entry which is preliminary data.</text>
</comment>
<evidence type="ECO:0000313" key="2">
    <source>
        <dbReference type="Proteomes" id="UP001500367"/>
    </source>
</evidence>
<dbReference type="Proteomes" id="UP001500367">
    <property type="component" value="Unassembled WGS sequence"/>
</dbReference>
<organism evidence="1 2">
    <name type="scientific">Flavobacterium cheonanense</name>
    <dbReference type="NCBI Taxonomy" id="706183"/>
    <lineage>
        <taxon>Bacteria</taxon>
        <taxon>Pseudomonadati</taxon>
        <taxon>Bacteroidota</taxon>
        <taxon>Flavobacteriia</taxon>
        <taxon>Flavobacteriales</taxon>
        <taxon>Flavobacteriaceae</taxon>
        <taxon>Flavobacterium</taxon>
    </lineage>
</organism>